<dbReference type="PANTHER" id="PTHR21580">
    <property type="entry name" value="SHIPPO-1-RELATED"/>
    <property type="match status" value="1"/>
</dbReference>
<feature type="region of interest" description="Disordered" evidence="1">
    <location>
        <begin position="1"/>
        <end position="68"/>
    </location>
</feature>
<organism evidence="2 3">
    <name type="scientific">Blepharisma stoltei</name>
    <dbReference type="NCBI Taxonomy" id="1481888"/>
    <lineage>
        <taxon>Eukaryota</taxon>
        <taxon>Sar</taxon>
        <taxon>Alveolata</taxon>
        <taxon>Ciliophora</taxon>
        <taxon>Postciliodesmatophora</taxon>
        <taxon>Heterotrichea</taxon>
        <taxon>Heterotrichida</taxon>
        <taxon>Blepharismidae</taxon>
        <taxon>Blepharisma</taxon>
    </lineage>
</organism>
<evidence type="ECO:0000313" key="2">
    <source>
        <dbReference type="EMBL" id="CAG9314055.1"/>
    </source>
</evidence>
<dbReference type="EMBL" id="CAJZBQ010000011">
    <property type="protein sequence ID" value="CAG9314055.1"/>
    <property type="molecule type" value="Genomic_DNA"/>
</dbReference>
<keyword evidence="3" id="KW-1185">Reference proteome</keyword>
<feature type="compositionally biased region" description="Polar residues" evidence="1">
    <location>
        <begin position="42"/>
        <end position="57"/>
    </location>
</feature>
<dbReference type="InterPro" id="IPR010736">
    <property type="entry name" value="SHIPPO-rpt"/>
</dbReference>
<evidence type="ECO:0000313" key="3">
    <source>
        <dbReference type="Proteomes" id="UP001162131"/>
    </source>
</evidence>
<comment type="caution">
    <text evidence="2">The sequence shown here is derived from an EMBL/GenBank/DDBJ whole genome shotgun (WGS) entry which is preliminary data.</text>
</comment>
<name>A0AAU9IS58_9CILI</name>
<reference evidence="2" key="1">
    <citation type="submission" date="2021-09" db="EMBL/GenBank/DDBJ databases">
        <authorList>
            <consortium name="AG Swart"/>
            <person name="Singh M."/>
            <person name="Singh A."/>
            <person name="Seah K."/>
            <person name="Emmerich C."/>
        </authorList>
    </citation>
    <scope>NUCLEOTIDE SEQUENCE</scope>
    <source>
        <strain evidence="2">ATCC30299</strain>
    </source>
</reference>
<protein>
    <submittedName>
        <fullName evidence="2">Uncharacterized protein</fullName>
    </submittedName>
</protein>
<proteinExistence type="predicted"/>
<dbReference type="Pfam" id="PF07004">
    <property type="entry name" value="SHIPPO-rpt"/>
    <property type="match status" value="12"/>
</dbReference>
<dbReference type="AlphaFoldDB" id="A0AAU9IS58"/>
<dbReference type="InterPro" id="IPR051291">
    <property type="entry name" value="CIMAP"/>
</dbReference>
<accession>A0AAU9IS58</accession>
<evidence type="ECO:0000256" key="1">
    <source>
        <dbReference type="SAM" id="MobiDB-lite"/>
    </source>
</evidence>
<feature type="region of interest" description="Disordered" evidence="1">
    <location>
        <begin position="292"/>
        <end position="386"/>
    </location>
</feature>
<sequence>MSMEYAPAWSMPGRQSIKRLNEVPGPGSYSPKDQPDSPNYKIGTSSRYNLTKPNSISPGPGAYNPLLDTSLNRSQKFSKSARKFLVSNNIAPGPGAYENKNIIGEGPRFSMLGRLVRSASNQSLPGPGQYNLNTYEKFIPRAPEYSMGSSKRGEKLSKSNGSIPGPGTYDNKNSAIDGPRWKFGNETRSHNAKSMNPGPGTYNFGSSLDSKGFSISGRAEESKERSVTPGPGAYDIKVGAESPQYSVGKSNRGVNSNTLKKFIPGPGAYNPAYTEPSFASVFGSSKRKALSTTLNNPGPGAYSLSNQPDGPVYTIKGKYQSKKSDFLPGPGQYNPQKRDKSPSYSVSRANRSHASHSKNEVPGPGTYNSSNTDRVPGWGFGSDRWKKRSFLASPGPGYYDIRTTIGQLPSYALSKR</sequence>
<dbReference type="Proteomes" id="UP001162131">
    <property type="component" value="Unassembled WGS sequence"/>
</dbReference>
<feature type="region of interest" description="Disordered" evidence="1">
    <location>
        <begin position="213"/>
        <end position="238"/>
    </location>
</feature>
<feature type="region of interest" description="Disordered" evidence="1">
    <location>
        <begin position="146"/>
        <end position="176"/>
    </location>
</feature>
<gene>
    <name evidence="2" type="ORF">BSTOLATCC_MIC9853</name>
</gene>